<proteinExistence type="predicted"/>
<dbReference type="EMBL" id="BMAV01023716">
    <property type="protein sequence ID" value="GFY79647.1"/>
    <property type="molecule type" value="Genomic_DNA"/>
</dbReference>
<name>A0A8X6YX91_9ARAC</name>
<dbReference type="Proteomes" id="UP000886998">
    <property type="component" value="Unassembled WGS sequence"/>
</dbReference>
<keyword evidence="2" id="KW-1185">Reference proteome</keyword>
<protein>
    <submittedName>
        <fullName evidence="1">Uncharacterized protein</fullName>
    </submittedName>
</protein>
<gene>
    <name evidence="1" type="ORF">TNIN_95301</name>
</gene>
<evidence type="ECO:0000313" key="2">
    <source>
        <dbReference type="Proteomes" id="UP000886998"/>
    </source>
</evidence>
<organism evidence="1 2">
    <name type="scientific">Trichonephila inaurata madagascariensis</name>
    <dbReference type="NCBI Taxonomy" id="2747483"/>
    <lineage>
        <taxon>Eukaryota</taxon>
        <taxon>Metazoa</taxon>
        <taxon>Ecdysozoa</taxon>
        <taxon>Arthropoda</taxon>
        <taxon>Chelicerata</taxon>
        <taxon>Arachnida</taxon>
        <taxon>Araneae</taxon>
        <taxon>Araneomorphae</taxon>
        <taxon>Entelegynae</taxon>
        <taxon>Araneoidea</taxon>
        <taxon>Nephilidae</taxon>
        <taxon>Trichonephila</taxon>
        <taxon>Trichonephila inaurata</taxon>
    </lineage>
</organism>
<dbReference type="AlphaFoldDB" id="A0A8X6YX91"/>
<sequence length="111" mass="12445">MNLIGKIAVCLVPRVNPGKTGVGVAIETAEDLLRETRPTNKRARFLSDVKWRESWDKNRKEKMRSEGGRACLPIGRAAQLPLEERVARIVGKLELGKYCKLSGRIGKQNDM</sequence>
<reference evidence="1" key="1">
    <citation type="submission" date="2020-08" db="EMBL/GenBank/DDBJ databases">
        <title>Multicomponent nature underlies the extraordinary mechanical properties of spider dragline silk.</title>
        <authorList>
            <person name="Kono N."/>
            <person name="Nakamura H."/>
            <person name="Mori M."/>
            <person name="Yoshida Y."/>
            <person name="Ohtoshi R."/>
            <person name="Malay A.D."/>
            <person name="Moran D.A.P."/>
            <person name="Tomita M."/>
            <person name="Numata K."/>
            <person name="Arakawa K."/>
        </authorList>
    </citation>
    <scope>NUCLEOTIDE SEQUENCE</scope>
</reference>
<evidence type="ECO:0000313" key="1">
    <source>
        <dbReference type="EMBL" id="GFY79647.1"/>
    </source>
</evidence>
<accession>A0A8X6YX91</accession>
<comment type="caution">
    <text evidence="1">The sequence shown here is derived from an EMBL/GenBank/DDBJ whole genome shotgun (WGS) entry which is preliminary data.</text>
</comment>